<comment type="similarity">
    <text evidence="10">Belongs to the MurCDEF family. MurF subfamily.</text>
</comment>
<dbReference type="Gene3D" id="3.90.190.20">
    <property type="entry name" value="Mur ligase, C-terminal domain"/>
    <property type="match status" value="1"/>
</dbReference>
<feature type="domain" description="Mur ligase N-terminal catalytic" evidence="11">
    <location>
        <begin position="30"/>
        <end position="105"/>
    </location>
</feature>
<feature type="domain" description="Mur ligase C-terminal" evidence="12">
    <location>
        <begin position="364"/>
        <end position="492"/>
    </location>
</feature>
<evidence type="ECO:0000256" key="4">
    <source>
        <dbReference type="ARBA" id="ARBA00022741"/>
    </source>
</evidence>
<keyword evidence="9 10" id="KW-0961">Cell wall biogenesis/degradation</keyword>
<dbReference type="SUPFAM" id="SSF53244">
    <property type="entry name" value="MurD-like peptide ligases, peptide-binding domain"/>
    <property type="match status" value="1"/>
</dbReference>
<dbReference type="GO" id="GO:0009252">
    <property type="term" value="P:peptidoglycan biosynthetic process"/>
    <property type="evidence" value="ECO:0007669"/>
    <property type="project" value="UniProtKB-UniRule"/>
</dbReference>
<dbReference type="Proteomes" id="UP000070675">
    <property type="component" value="Unassembled WGS sequence"/>
</dbReference>
<sequence length="505" mass="53308">MLALEVGLICEATGATQLCGDPNTVAKQPSIDSRTVTPEGLFVAFQGERVDGNNYAGRAIEAGAACVVVTRTPEEALVQQANAAGCALVRAQDDDGQEFLLRLAAAWRKKHPQWCVLGVTGSVGKTTTKDMLAAACSAAYVTHATKGNFNNLIGLPLTLLTTPDDAQVVVAEMGMNHPGEIHRLSEVARPCCALITNIGTSHIGLLGSRENIARAKAEIVDGMDQASLEGMQLEPSLHLWAVDDFSDFIATNFAQKAGIAVTFVGGHDIAIDSTKAAGFKLAVDASDVTTASAQLHASNVQVNPEGFVSCEVCYPDGMHIPATLPIPGKHLLSDFLLALSVADSLGINRQASIEAIQQMPQTHMRLELVGGGDKPRMIDDSYNASPTSMAAALDVLCSLHCEGRRIAVLGEMGEMGSQAARLHDLVGAYAAAKPLDMLVLIGATYVEGMRQVALVMGFSDDKIEIFKTVDEALHAIKPILTKDDVVLAKASRSSALDLFVKGVLE</sequence>
<dbReference type="Pfam" id="PF08245">
    <property type="entry name" value="Mur_ligase_M"/>
    <property type="match status" value="1"/>
</dbReference>
<evidence type="ECO:0000256" key="5">
    <source>
        <dbReference type="ARBA" id="ARBA00022840"/>
    </source>
</evidence>
<dbReference type="GO" id="GO:0005737">
    <property type="term" value="C:cytoplasm"/>
    <property type="evidence" value="ECO:0007669"/>
    <property type="project" value="UniProtKB-SubCell"/>
</dbReference>
<organism evidence="14 15">
    <name type="scientific">Atopobium deltae</name>
    <dbReference type="NCBI Taxonomy" id="1393034"/>
    <lineage>
        <taxon>Bacteria</taxon>
        <taxon>Bacillati</taxon>
        <taxon>Actinomycetota</taxon>
        <taxon>Coriobacteriia</taxon>
        <taxon>Coriobacteriales</taxon>
        <taxon>Atopobiaceae</taxon>
        <taxon>Atopobium</taxon>
    </lineage>
</organism>
<evidence type="ECO:0000256" key="2">
    <source>
        <dbReference type="ARBA" id="ARBA00022598"/>
    </source>
</evidence>
<dbReference type="AlphaFoldDB" id="A0A133XUP3"/>
<dbReference type="Gene3D" id="3.40.1390.10">
    <property type="entry name" value="MurE/MurF, N-terminal domain"/>
    <property type="match status" value="1"/>
</dbReference>
<evidence type="ECO:0000259" key="12">
    <source>
        <dbReference type="Pfam" id="PF02875"/>
    </source>
</evidence>
<feature type="domain" description="Mur ligase central" evidence="13">
    <location>
        <begin position="119"/>
        <end position="341"/>
    </location>
</feature>
<gene>
    <name evidence="10" type="primary">murF</name>
    <name evidence="14" type="ORF">HMPREF3192_00760</name>
</gene>
<keyword evidence="3 10" id="KW-0132">Cell division</keyword>
<dbReference type="GO" id="GO:0008766">
    <property type="term" value="F:UDP-N-acetylmuramoylalanyl-D-glutamyl-2,6-diaminopimelate-D-alanyl-D-alanine ligase activity"/>
    <property type="evidence" value="ECO:0007669"/>
    <property type="project" value="RHEA"/>
</dbReference>
<dbReference type="Pfam" id="PF01225">
    <property type="entry name" value="Mur_ligase"/>
    <property type="match status" value="1"/>
</dbReference>
<dbReference type="SUPFAM" id="SSF63418">
    <property type="entry name" value="MurE/MurF N-terminal domain"/>
    <property type="match status" value="1"/>
</dbReference>
<comment type="pathway">
    <text evidence="10">Cell wall biogenesis; peptidoglycan biosynthesis.</text>
</comment>
<evidence type="ECO:0000259" key="13">
    <source>
        <dbReference type="Pfam" id="PF08245"/>
    </source>
</evidence>
<evidence type="ECO:0000259" key="11">
    <source>
        <dbReference type="Pfam" id="PF01225"/>
    </source>
</evidence>
<dbReference type="EC" id="6.3.2.10" evidence="10"/>
<dbReference type="HAMAP" id="MF_02019">
    <property type="entry name" value="MurF"/>
    <property type="match status" value="1"/>
</dbReference>
<feature type="binding site" evidence="10">
    <location>
        <begin position="121"/>
        <end position="127"/>
    </location>
    <ligand>
        <name>ATP</name>
        <dbReference type="ChEBI" id="CHEBI:30616"/>
    </ligand>
</feature>
<protein>
    <recommendedName>
        <fullName evidence="10">UDP-N-acetylmuramoyl-tripeptide--D-alanyl-D-alanine ligase</fullName>
        <ecNumber evidence="10">6.3.2.10</ecNumber>
    </recommendedName>
    <alternativeName>
        <fullName evidence="10">D-alanyl-D-alanine-adding enzyme</fullName>
    </alternativeName>
</protein>
<evidence type="ECO:0000256" key="8">
    <source>
        <dbReference type="ARBA" id="ARBA00023306"/>
    </source>
</evidence>
<proteinExistence type="inferred from homology"/>
<comment type="caution">
    <text evidence="14">The sequence shown here is derived from an EMBL/GenBank/DDBJ whole genome shotgun (WGS) entry which is preliminary data.</text>
</comment>
<evidence type="ECO:0000256" key="9">
    <source>
        <dbReference type="ARBA" id="ARBA00023316"/>
    </source>
</evidence>
<keyword evidence="7 10" id="KW-0573">Peptidoglycan synthesis</keyword>
<dbReference type="InterPro" id="IPR036615">
    <property type="entry name" value="Mur_ligase_C_dom_sf"/>
</dbReference>
<evidence type="ECO:0000256" key="7">
    <source>
        <dbReference type="ARBA" id="ARBA00022984"/>
    </source>
</evidence>
<comment type="subcellular location">
    <subcellularLocation>
        <location evidence="10">Cytoplasm</location>
    </subcellularLocation>
</comment>
<evidence type="ECO:0000256" key="6">
    <source>
        <dbReference type="ARBA" id="ARBA00022960"/>
    </source>
</evidence>
<accession>A0A133XUP3</accession>
<dbReference type="InterPro" id="IPR004101">
    <property type="entry name" value="Mur_ligase_C"/>
</dbReference>
<dbReference type="EMBL" id="LSCR01000012">
    <property type="protein sequence ID" value="KXB34661.1"/>
    <property type="molecule type" value="Genomic_DNA"/>
</dbReference>
<evidence type="ECO:0000256" key="1">
    <source>
        <dbReference type="ARBA" id="ARBA00022490"/>
    </source>
</evidence>
<comment type="catalytic activity">
    <reaction evidence="10">
        <text>D-alanyl-D-alanine + UDP-N-acetyl-alpha-D-muramoyl-L-alanyl-gamma-D-glutamyl-meso-2,6-diaminopimelate + ATP = UDP-N-acetyl-alpha-D-muramoyl-L-alanyl-gamma-D-glutamyl-meso-2,6-diaminopimeloyl-D-alanyl-D-alanine + ADP + phosphate + H(+)</text>
        <dbReference type="Rhea" id="RHEA:28374"/>
        <dbReference type="ChEBI" id="CHEBI:15378"/>
        <dbReference type="ChEBI" id="CHEBI:30616"/>
        <dbReference type="ChEBI" id="CHEBI:43474"/>
        <dbReference type="ChEBI" id="CHEBI:57822"/>
        <dbReference type="ChEBI" id="CHEBI:61386"/>
        <dbReference type="ChEBI" id="CHEBI:83905"/>
        <dbReference type="ChEBI" id="CHEBI:456216"/>
        <dbReference type="EC" id="6.3.2.10"/>
    </reaction>
</comment>
<dbReference type="PANTHER" id="PTHR43024:SF1">
    <property type="entry name" value="UDP-N-ACETYLMURAMOYL-TRIPEPTIDE--D-ALANYL-D-ALANINE LIGASE"/>
    <property type="match status" value="1"/>
</dbReference>
<name>A0A133XUP3_9ACTN</name>
<dbReference type="PANTHER" id="PTHR43024">
    <property type="entry name" value="UDP-N-ACETYLMURAMOYL-TRIPEPTIDE--D-ALANYL-D-ALANINE LIGASE"/>
    <property type="match status" value="1"/>
</dbReference>
<dbReference type="GO" id="GO:0008360">
    <property type="term" value="P:regulation of cell shape"/>
    <property type="evidence" value="ECO:0007669"/>
    <property type="project" value="UniProtKB-KW"/>
</dbReference>
<evidence type="ECO:0000313" key="15">
    <source>
        <dbReference type="Proteomes" id="UP000070675"/>
    </source>
</evidence>
<dbReference type="STRING" id="1393034.HMPREF3192_00760"/>
<dbReference type="GO" id="GO:0047480">
    <property type="term" value="F:UDP-N-acetylmuramoyl-tripeptide-D-alanyl-D-alanine ligase activity"/>
    <property type="evidence" value="ECO:0007669"/>
    <property type="project" value="UniProtKB-UniRule"/>
</dbReference>
<keyword evidence="4 10" id="KW-0547">Nucleotide-binding</keyword>
<keyword evidence="15" id="KW-1185">Reference proteome</keyword>
<dbReference type="GO" id="GO:0005524">
    <property type="term" value="F:ATP binding"/>
    <property type="evidence" value="ECO:0007669"/>
    <property type="project" value="UniProtKB-UniRule"/>
</dbReference>
<evidence type="ECO:0000256" key="3">
    <source>
        <dbReference type="ARBA" id="ARBA00022618"/>
    </source>
</evidence>
<keyword evidence="6 10" id="KW-0133">Cell shape</keyword>
<dbReference type="InterPro" id="IPR035911">
    <property type="entry name" value="MurE/MurF_N"/>
</dbReference>
<dbReference type="SUPFAM" id="SSF53623">
    <property type="entry name" value="MurD-like peptide ligases, catalytic domain"/>
    <property type="match status" value="1"/>
</dbReference>
<evidence type="ECO:0000256" key="10">
    <source>
        <dbReference type="HAMAP-Rule" id="MF_02019"/>
    </source>
</evidence>
<dbReference type="InterPro" id="IPR005863">
    <property type="entry name" value="UDP-N-AcMur_synth"/>
</dbReference>
<dbReference type="OrthoDB" id="9800958at2"/>
<keyword evidence="5 10" id="KW-0067">ATP-binding</keyword>
<dbReference type="Pfam" id="PF02875">
    <property type="entry name" value="Mur_ligase_C"/>
    <property type="match status" value="1"/>
</dbReference>
<dbReference type="Gene3D" id="3.40.1190.10">
    <property type="entry name" value="Mur-like, catalytic domain"/>
    <property type="match status" value="1"/>
</dbReference>
<dbReference type="UniPathway" id="UPA00219"/>
<dbReference type="InterPro" id="IPR000713">
    <property type="entry name" value="Mur_ligase_N"/>
</dbReference>
<dbReference type="InterPro" id="IPR051046">
    <property type="entry name" value="MurCDEF_CellWall_CoF430Synth"/>
</dbReference>
<reference evidence="15" key="1">
    <citation type="submission" date="2016-01" db="EMBL/GenBank/DDBJ databases">
        <authorList>
            <person name="Mitreva M."/>
            <person name="Pepin K.H."/>
            <person name="Mihindukulasuriya K.A."/>
            <person name="Fulton R."/>
            <person name="Fronick C."/>
            <person name="O'Laughlin M."/>
            <person name="Miner T."/>
            <person name="Herter B."/>
            <person name="Rosa B.A."/>
            <person name="Cordes M."/>
            <person name="Tomlinson C."/>
            <person name="Wollam A."/>
            <person name="Palsikar V.B."/>
            <person name="Mardis E.R."/>
            <person name="Wilson R.K."/>
        </authorList>
    </citation>
    <scope>NUCLEOTIDE SEQUENCE [LARGE SCALE GENOMIC DNA]</scope>
    <source>
        <strain evidence="15">DNF00019</strain>
    </source>
</reference>
<dbReference type="GO" id="GO:0051301">
    <property type="term" value="P:cell division"/>
    <property type="evidence" value="ECO:0007669"/>
    <property type="project" value="UniProtKB-KW"/>
</dbReference>
<dbReference type="PATRIC" id="fig|1393034.3.peg.734"/>
<comment type="function">
    <text evidence="10">Involved in cell wall formation. Catalyzes the final step in the synthesis of UDP-N-acetylmuramoyl-pentapeptide, the precursor of murein.</text>
</comment>
<keyword evidence="2 10" id="KW-0436">Ligase</keyword>
<keyword evidence="1 10" id="KW-0963">Cytoplasm</keyword>
<dbReference type="RefSeq" id="WP_066305312.1">
    <property type="nucleotide sequence ID" value="NZ_KQ959492.1"/>
</dbReference>
<evidence type="ECO:0000313" key="14">
    <source>
        <dbReference type="EMBL" id="KXB34661.1"/>
    </source>
</evidence>
<dbReference type="GO" id="GO:0071555">
    <property type="term" value="P:cell wall organization"/>
    <property type="evidence" value="ECO:0007669"/>
    <property type="project" value="UniProtKB-KW"/>
</dbReference>
<dbReference type="InterPro" id="IPR013221">
    <property type="entry name" value="Mur_ligase_cen"/>
</dbReference>
<keyword evidence="8 10" id="KW-0131">Cell cycle</keyword>
<dbReference type="InterPro" id="IPR036565">
    <property type="entry name" value="Mur-like_cat_sf"/>
</dbReference>